<dbReference type="Pfam" id="PF01966">
    <property type="entry name" value="HD"/>
    <property type="match status" value="1"/>
</dbReference>
<dbReference type="SMART" id="SM00471">
    <property type="entry name" value="HDc"/>
    <property type="match status" value="1"/>
</dbReference>
<protein>
    <recommendedName>
        <fullName evidence="1">HD/PDEase domain-containing protein</fullName>
    </recommendedName>
</protein>
<dbReference type="SUPFAM" id="SSF109604">
    <property type="entry name" value="HD-domain/PDEase-like"/>
    <property type="match status" value="1"/>
</dbReference>
<comment type="caution">
    <text evidence="2">The sequence shown here is derived from an EMBL/GenBank/DDBJ whole genome shotgun (WGS) entry which is preliminary data.</text>
</comment>
<reference evidence="2" key="1">
    <citation type="submission" date="2021-01" db="EMBL/GenBank/DDBJ databases">
        <title>Whole genome shotgun sequence of Actinoplanes cyaneus NBRC 14990.</title>
        <authorList>
            <person name="Komaki H."/>
            <person name="Tamura T."/>
        </authorList>
    </citation>
    <scope>NUCLEOTIDE SEQUENCE</scope>
    <source>
        <strain evidence="2">NBRC 14990</strain>
    </source>
</reference>
<dbReference type="AlphaFoldDB" id="A0A919M5V6"/>
<dbReference type="RefSeq" id="WP_203744402.1">
    <property type="nucleotide sequence ID" value="NZ_BAAAUC010000004.1"/>
</dbReference>
<evidence type="ECO:0000259" key="1">
    <source>
        <dbReference type="SMART" id="SM00471"/>
    </source>
</evidence>
<dbReference type="InterPro" id="IPR006674">
    <property type="entry name" value="HD_domain"/>
</dbReference>
<proteinExistence type="predicted"/>
<accession>A0A919M5V6</accession>
<dbReference type="Proteomes" id="UP000619479">
    <property type="component" value="Unassembled WGS sequence"/>
</dbReference>
<name>A0A919M5V6_9ACTN</name>
<dbReference type="InterPro" id="IPR006675">
    <property type="entry name" value="HDIG_dom"/>
</dbReference>
<gene>
    <name evidence="2" type="ORF">Acy02nite_49530</name>
</gene>
<dbReference type="NCBIfam" id="TIGR00277">
    <property type="entry name" value="HDIG"/>
    <property type="match status" value="1"/>
</dbReference>
<dbReference type="CDD" id="cd00077">
    <property type="entry name" value="HDc"/>
    <property type="match status" value="1"/>
</dbReference>
<dbReference type="Gene3D" id="1.10.3210.10">
    <property type="entry name" value="Hypothetical protein af1432"/>
    <property type="match status" value="1"/>
</dbReference>
<evidence type="ECO:0000313" key="2">
    <source>
        <dbReference type="EMBL" id="GID67072.1"/>
    </source>
</evidence>
<dbReference type="EMBL" id="BOMH01000037">
    <property type="protein sequence ID" value="GID67072.1"/>
    <property type="molecule type" value="Genomic_DNA"/>
</dbReference>
<dbReference type="InterPro" id="IPR003607">
    <property type="entry name" value="HD/PDEase_dom"/>
</dbReference>
<keyword evidence="3" id="KW-1185">Reference proteome</keyword>
<feature type="domain" description="HD/PDEase" evidence="1">
    <location>
        <begin position="22"/>
        <end position="156"/>
    </location>
</feature>
<organism evidence="2 3">
    <name type="scientific">Actinoplanes cyaneus</name>
    <dbReference type="NCBI Taxonomy" id="52696"/>
    <lineage>
        <taxon>Bacteria</taxon>
        <taxon>Bacillati</taxon>
        <taxon>Actinomycetota</taxon>
        <taxon>Actinomycetes</taxon>
        <taxon>Micromonosporales</taxon>
        <taxon>Micromonosporaceae</taxon>
        <taxon>Actinoplanes</taxon>
    </lineage>
</organism>
<sequence length="198" mass="21820">MWIPSDAEIRQLHERVAPTPEALDLVWTHCAIVCRIAEQLLARLDLDVNADLVRAGCLLHDIGVYRLYGSDGTPDFSAYIRHGLLGHELLRAEGFPEHLGRFCSCHTGVGVTRSDIVEQGLPLPPGDYVAETGEERLVMYADKFHSKKTPPVFVSAATYTSSVARFGPDKAARFAEMVAEYGEPDLLSLAEEYGHALI</sequence>
<evidence type="ECO:0000313" key="3">
    <source>
        <dbReference type="Proteomes" id="UP000619479"/>
    </source>
</evidence>